<dbReference type="Proteomes" id="UP000516412">
    <property type="component" value="Chromosome"/>
</dbReference>
<protein>
    <recommendedName>
        <fullName evidence="4">DUF2628 domain-containing protein</fullName>
    </recommendedName>
</protein>
<keyword evidence="1" id="KW-0472">Membrane</keyword>
<keyword evidence="3" id="KW-1185">Reference proteome</keyword>
<evidence type="ECO:0000313" key="2">
    <source>
        <dbReference type="EMBL" id="QNT57725.1"/>
    </source>
</evidence>
<dbReference type="KEGG" id="nmus:H7A79_0623"/>
<evidence type="ECO:0000256" key="1">
    <source>
        <dbReference type="SAM" id="Phobius"/>
    </source>
</evidence>
<reference evidence="2" key="1">
    <citation type="submission" date="2024-06" db="EMBL/GenBank/DDBJ databases">
        <title>Complete Genome Sequence of mouse commensal type strain Neisseria musculi.</title>
        <authorList>
            <person name="Thapa E."/>
            <person name="Aluvathingal J."/>
            <person name="Nadendla S."/>
            <person name="Mehta A."/>
            <person name="Tettelin H."/>
            <person name="Weyand N.J."/>
        </authorList>
    </citation>
    <scope>NUCLEOTIDE SEQUENCE</scope>
    <source>
        <strain evidence="2">NW831</strain>
    </source>
</reference>
<sequence>MKRSSRVGLGLHFFFGAVWACVKKMWLLGVGLLAVFFVLGVAAGGNESLDNLINILSLAVSIVFGIHGNRLRERKRLFVDA</sequence>
<dbReference type="EMBL" id="CP060414">
    <property type="protein sequence ID" value="QNT57725.1"/>
    <property type="molecule type" value="Genomic_DNA"/>
</dbReference>
<feature type="transmembrane region" description="Helical" evidence="1">
    <location>
        <begin position="51"/>
        <end position="68"/>
    </location>
</feature>
<dbReference type="AlphaFoldDB" id="A0A7H1M7W0"/>
<organism evidence="2 3">
    <name type="scientific">Neisseria musculi</name>
    <dbReference type="NCBI Taxonomy" id="1815583"/>
    <lineage>
        <taxon>Bacteria</taxon>
        <taxon>Pseudomonadati</taxon>
        <taxon>Pseudomonadota</taxon>
        <taxon>Betaproteobacteria</taxon>
        <taxon>Neisseriales</taxon>
        <taxon>Neisseriaceae</taxon>
        <taxon>Neisseria</taxon>
    </lineage>
</organism>
<name>A0A7H1M7W0_9NEIS</name>
<evidence type="ECO:0000313" key="3">
    <source>
        <dbReference type="Proteomes" id="UP000516412"/>
    </source>
</evidence>
<keyword evidence="1" id="KW-1133">Transmembrane helix</keyword>
<proteinExistence type="predicted"/>
<gene>
    <name evidence="2" type="ORF">H7A79_0623</name>
</gene>
<feature type="transmembrane region" description="Helical" evidence="1">
    <location>
        <begin position="25"/>
        <end position="45"/>
    </location>
</feature>
<keyword evidence="1" id="KW-0812">Transmembrane</keyword>
<evidence type="ECO:0008006" key="4">
    <source>
        <dbReference type="Google" id="ProtNLM"/>
    </source>
</evidence>
<accession>A0A7H1M7W0</accession>
<dbReference type="Pfam" id="PF10947">
    <property type="entry name" value="DUF2628"/>
    <property type="match status" value="1"/>
</dbReference>
<dbReference type="InterPro" id="IPR024399">
    <property type="entry name" value="DUF2628"/>
</dbReference>